<dbReference type="EMBL" id="ARXU01000003">
    <property type="protein sequence ID" value="KGD61937.1"/>
    <property type="molecule type" value="Genomic_DNA"/>
</dbReference>
<proteinExistence type="predicted"/>
<keyword evidence="1 2" id="KW-0732">Signal</keyword>
<evidence type="ECO:0000256" key="1">
    <source>
        <dbReference type="ARBA" id="ARBA00022729"/>
    </source>
</evidence>
<name>A0ABR4WFS9_9GAMM</name>
<comment type="caution">
    <text evidence="3">The sequence shown here is derived from an EMBL/GenBank/DDBJ whole genome shotgun (WGS) entry which is preliminary data.</text>
</comment>
<sequence>MKKFQRRRLAVAVAASVGLVGVANAAFEEVTEANPFDAITSTGGNPSLVMMDLDNDGDKDAVLFHNYQNDNYPYSYGGTSVWENIGSATAPEFSHVPDVSYAGPGYAGQDIAVSPFADDYDRYYGHPVSAADLEGDGDLDFFGGQDCAYSSAQLSFAEVESDESGVVTGVTHYPFTYSGGGYGSSANPFYGNVLAPSAAYAGCGSVSFAAGDLDNDSKIDIVSVDEDTLRVFMNTSMTVETTPYTFMDLGANSPLVEASALTAPYYGAPAVLHDVDADGDLDLVMGTVSAAPLRLFINEGTASTADFVEVEDTSGSLDVTSTGWAAPTFADMDGDGKDDLIVVELNMSEPELQPRQSERRISLEGSQSIRYFRNTSADDSVAAEESSSNGGSLGIAAVLMGMLFGLRRRRR</sequence>
<accession>A0ABR4WFS9</accession>
<evidence type="ECO:0000256" key="2">
    <source>
        <dbReference type="SAM" id="SignalP"/>
    </source>
</evidence>
<protein>
    <submittedName>
        <fullName evidence="3">FG-GAP repeat-containing protein</fullName>
    </submittedName>
</protein>
<dbReference type="Proteomes" id="UP000029443">
    <property type="component" value="Unassembled WGS sequence"/>
</dbReference>
<feature type="chain" id="PRO_5047090749" evidence="2">
    <location>
        <begin position="26"/>
        <end position="411"/>
    </location>
</feature>
<dbReference type="SUPFAM" id="SSF69318">
    <property type="entry name" value="Integrin alpha N-terminal domain"/>
    <property type="match status" value="1"/>
</dbReference>
<gene>
    <name evidence="3" type="ORF">T9A_01146</name>
</gene>
<dbReference type="PANTHER" id="PTHR44103">
    <property type="entry name" value="PROPROTEIN CONVERTASE P"/>
    <property type="match status" value="1"/>
</dbReference>
<dbReference type="Gene3D" id="2.130.10.130">
    <property type="entry name" value="Integrin alpha, N-terminal"/>
    <property type="match status" value="1"/>
</dbReference>
<keyword evidence="4" id="KW-1185">Reference proteome</keyword>
<feature type="signal peptide" evidence="2">
    <location>
        <begin position="1"/>
        <end position="25"/>
    </location>
</feature>
<evidence type="ECO:0000313" key="3">
    <source>
        <dbReference type="EMBL" id="KGD61937.1"/>
    </source>
</evidence>
<reference evidence="3 4" key="1">
    <citation type="submission" date="2012-09" db="EMBL/GenBank/DDBJ databases">
        <title>Genome Sequence of alkane-degrading Bacterium Alcanivorax jadensis T9.</title>
        <authorList>
            <person name="Lai Q."/>
            <person name="Shao Z."/>
        </authorList>
    </citation>
    <scope>NUCLEOTIDE SEQUENCE [LARGE SCALE GENOMIC DNA]</scope>
    <source>
        <strain evidence="3 4">T9</strain>
    </source>
</reference>
<dbReference type="InterPro" id="IPR013517">
    <property type="entry name" value="FG-GAP"/>
</dbReference>
<dbReference type="RefSeq" id="WP_035245940.1">
    <property type="nucleotide sequence ID" value="NZ_ARXU01000003.1"/>
</dbReference>
<dbReference type="InterPro" id="IPR028994">
    <property type="entry name" value="Integrin_alpha_N"/>
</dbReference>
<organism evidence="3 4">
    <name type="scientific">Alcanivorax jadensis T9</name>
    <dbReference type="NCBI Taxonomy" id="1177181"/>
    <lineage>
        <taxon>Bacteria</taxon>
        <taxon>Pseudomonadati</taxon>
        <taxon>Pseudomonadota</taxon>
        <taxon>Gammaproteobacteria</taxon>
        <taxon>Oceanospirillales</taxon>
        <taxon>Alcanivoracaceae</taxon>
        <taxon>Alcanivorax</taxon>
    </lineage>
</organism>
<dbReference type="PANTHER" id="PTHR44103:SF1">
    <property type="entry name" value="PROPROTEIN CONVERTASE P"/>
    <property type="match status" value="1"/>
</dbReference>
<evidence type="ECO:0000313" key="4">
    <source>
        <dbReference type="Proteomes" id="UP000029443"/>
    </source>
</evidence>
<dbReference type="Pfam" id="PF13517">
    <property type="entry name" value="FG-GAP_3"/>
    <property type="match status" value="1"/>
</dbReference>